<keyword evidence="1" id="KW-0812">Transmembrane</keyword>
<reference evidence="2 5" key="2">
    <citation type="submission" date="2019-07" db="EMBL/GenBank/DDBJ databases">
        <title>Whole genome shotgun sequence of Staphylococcus arlettae NBRC 109765.</title>
        <authorList>
            <person name="Hosoyama A."/>
            <person name="Uohara A."/>
            <person name="Ohji S."/>
            <person name="Ichikawa N."/>
        </authorList>
    </citation>
    <scope>NUCLEOTIDE SEQUENCE [LARGE SCALE GENOMIC DNA]</scope>
    <source>
        <strain evidence="2 5">NBRC 109765</strain>
    </source>
</reference>
<dbReference type="AlphaFoldDB" id="A0A380BYN8"/>
<proteinExistence type="predicted"/>
<feature type="transmembrane region" description="Helical" evidence="1">
    <location>
        <begin position="6"/>
        <end position="26"/>
    </location>
</feature>
<evidence type="ECO:0000256" key="1">
    <source>
        <dbReference type="SAM" id="Phobius"/>
    </source>
</evidence>
<organism evidence="3 4">
    <name type="scientific">Staphylococcus arlettae</name>
    <dbReference type="NCBI Taxonomy" id="29378"/>
    <lineage>
        <taxon>Bacteria</taxon>
        <taxon>Bacillati</taxon>
        <taxon>Bacillota</taxon>
        <taxon>Bacilli</taxon>
        <taxon>Bacillales</taxon>
        <taxon>Staphylococcaceae</taxon>
        <taxon>Staphylococcus</taxon>
    </lineage>
</organism>
<keyword evidence="5" id="KW-1185">Reference proteome</keyword>
<evidence type="ECO:0000313" key="2">
    <source>
        <dbReference type="EMBL" id="GEQ00217.1"/>
    </source>
</evidence>
<name>A0A380BYN8_9STAP</name>
<dbReference type="GeneID" id="97286717"/>
<keyword evidence="1" id="KW-1133">Transmembrane helix</keyword>
<evidence type="ECO:0000313" key="5">
    <source>
        <dbReference type="Proteomes" id="UP000321598"/>
    </source>
</evidence>
<protein>
    <submittedName>
        <fullName evidence="3">Uncharacterized protein</fullName>
    </submittedName>
</protein>
<dbReference type="EMBL" id="UGZE01000001">
    <property type="protein sequence ID" value="SUJ09700.1"/>
    <property type="molecule type" value="Genomic_DNA"/>
</dbReference>
<feature type="transmembrane region" description="Helical" evidence="1">
    <location>
        <begin position="47"/>
        <end position="65"/>
    </location>
</feature>
<dbReference type="Proteomes" id="UP000254956">
    <property type="component" value="Unassembled WGS sequence"/>
</dbReference>
<dbReference type="EMBL" id="BKAV01000010">
    <property type="protein sequence ID" value="GEQ00217.1"/>
    <property type="molecule type" value="Genomic_DNA"/>
</dbReference>
<evidence type="ECO:0000313" key="3">
    <source>
        <dbReference type="EMBL" id="SUJ09700.1"/>
    </source>
</evidence>
<sequence length="68" mass="7457">MVIIAIILFIISLVLLSYSIALLIGRDGSLFSLFSKEEKSATKAEKLSIYLATLVILTLSVIMLLQTI</sequence>
<gene>
    <name evidence="3" type="ORF">NCTC12413_00372</name>
    <name evidence="2" type="ORF">SAR03_12540</name>
</gene>
<dbReference type="RefSeq" id="WP_002508830.1">
    <property type="nucleotide sequence ID" value="NZ_AP019698.1"/>
</dbReference>
<reference evidence="3 4" key="1">
    <citation type="submission" date="2018-06" db="EMBL/GenBank/DDBJ databases">
        <authorList>
            <consortium name="Pathogen Informatics"/>
            <person name="Doyle S."/>
        </authorList>
    </citation>
    <scope>NUCLEOTIDE SEQUENCE [LARGE SCALE GENOMIC DNA]</scope>
    <source>
        <strain evidence="3 4">NCTC12413</strain>
    </source>
</reference>
<accession>A0A380BYN8</accession>
<dbReference type="Proteomes" id="UP000321598">
    <property type="component" value="Unassembled WGS sequence"/>
</dbReference>
<evidence type="ECO:0000313" key="4">
    <source>
        <dbReference type="Proteomes" id="UP000254956"/>
    </source>
</evidence>
<keyword evidence="1" id="KW-0472">Membrane</keyword>